<evidence type="ECO:0000313" key="3">
    <source>
        <dbReference type="Proteomes" id="UP001321473"/>
    </source>
</evidence>
<keyword evidence="3" id="KW-1185">Reference proteome</keyword>
<feature type="signal peptide" evidence="1">
    <location>
        <begin position="1"/>
        <end position="22"/>
    </location>
</feature>
<gene>
    <name evidence="2" type="ORF">V5799_031169</name>
</gene>
<accession>A0AAQ4EL14</accession>
<dbReference type="EMBL" id="JARKHS020014104">
    <property type="protein sequence ID" value="KAK8775479.1"/>
    <property type="molecule type" value="Genomic_DNA"/>
</dbReference>
<comment type="caution">
    <text evidence="2">The sequence shown here is derived from an EMBL/GenBank/DDBJ whole genome shotgun (WGS) entry which is preliminary data.</text>
</comment>
<name>A0AAQ4EL14_AMBAM</name>
<keyword evidence="1" id="KW-0732">Signal</keyword>
<feature type="chain" id="PRO_5042878404" description="Secreted protein" evidence="1">
    <location>
        <begin position="23"/>
        <end position="75"/>
    </location>
</feature>
<evidence type="ECO:0000313" key="2">
    <source>
        <dbReference type="EMBL" id="KAK8775479.1"/>
    </source>
</evidence>
<sequence>MYYQISVAASCWLLVYYHGCIAWRHPATMHMVLAACFYQLDTPLHISRYSLRRSACALMGDWNIHIAKASIGAKF</sequence>
<reference evidence="2 3" key="1">
    <citation type="journal article" date="2023" name="Arcadia Sci">
        <title>De novo assembly of a long-read Amblyomma americanum tick genome.</title>
        <authorList>
            <person name="Chou S."/>
            <person name="Poskanzer K.E."/>
            <person name="Rollins M."/>
            <person name="Thuy-Boun P.S."/>
        </authorList>
    </citation>
    <scope>NUCLEOTIDE SEQUENCE [LARGE SCALE GENOMIC DNA]</scope>
    <source>
        <strain evidence="2">F_SG_1</strain>
        <tissue evidence="2">Salivary glands</tissue>
    </source>
</reference>
<evidence type="ECO:0000256" key="1">
    <source>
        <dbReference type="SAM" id="SignalP"/>
    </source>
</evidence>
<organism evidence="2 3">
    <name type="scientific">Amblyomma americanum</name>
    <name type="common">Lone star tick</name>
    <dbReference type="NCBI Taxonomy" id="6943"/>
    <lineage>
        <taxon>Eukaryota</taxon>
        <taxon>Metazoa</taxon>
        <taxon>Ecdysozoa</taxon>
        <taxon>Arthropoda</taxon>
        <taxon>Chelicerata</taxon>
        <taxon>Arachnida</taxon>
        <taxon>Acari</taxon>
        <taxon>Parasitiformes</taxon>
        <taxon>Ixodida</taxon>
        <taxon>Ixodoidea</taxon>
        <taxon>Ixodidae</taxon>
        <taxon>Amblyomminae</taxon>
        <taxon>Amblyomma</taxon>
    </lineage>
</organism>
<dbReference type="Proteomes" id="UP001321473">
    <property type="component" value="Unassembled WGS sequence"/>
</dbReference>
<proteinExistence type="predicted"/>
<protein>
    <recommendedName>
        <fullName evidence="4">Secreted protein</fullName>
    </recommendedName>
</protein>
<evidence type="ECO:0008006" key="4">
    <source>
        <dbReference type="Google" id="ProtNLM"/>
    </source>
</evidence>
<dbReference type="AlphaFoldDB" id="A0AAQ4EL14"/>